<keyword evidence="2" id="KW-1185">Reference proteome</keyword>
<organism evidence="1 2">
    <name type="scientific">Actinophytocola algeriensis</name>
    <dbReference type="NCBI Taxonomy" id="1768010"/>
    <lineage>
        <taxon>Bacteria</taxon>
        <taxon>Bacillati</taxon>
        <taxon>Actinomycetota</taxon>
        <taxon>Actinomycetes</taxon>
        <taxon>Pseudonocardiales</taxon>
        <taxon>Pseudonocardiaceae</taxon>
    </lineage>
</organism>
<evidence type="ECO:0008006" key="3">
    <source>
        <dbReference type="Google" id="ProtNLM"/>
    </source>
</evidence>
<evidence type="ECO:0000313" key="1">
    <source>
        <dbReference type="EMBL" id="MBB4912886.1"/>
    </source>
</evidence>
<gene>
    <name evidence="1" type="ORF">FHR82_009160</name>
</gene>
<reference evidence="1 2" key="1">
    <citation type="submission" date="2020-08" db="EMBL/GenBank/DDBJ databases">
        <title>Genomic Encyclopedia of Type Strains, Phase III (KMG-III): the genomes of soil and plant-associated and newly described type strains.</title>
        <authorList>
            <person name="Whitman W."/>
        </authorList>
    </citation>
    <scope>NUCLEOTIDE SEQUENCE [LARGE SCALE GENOMIC DNA]</scope>
    <source>
        <strain evidence="1 2">CECT 8960</strain>
    </source>
</reference>
<name>A0A7W7VJS2_9PSEU</name>
<accession>A0A7W7VJS2</accession>
<dbReference type="AlphaFoldDB" id="A0A7W7VJS2"/>
<dbReference type="EMBL" id="JACHJQ010000018">
    <property type="protein sequence ID" value="MBB4912886.1"/>
    <property type="molecule type" value="Genomic_DNA"/>
</dbReference>
<comment type="caution">
    <text evidence="1">The sequence shown here is derived from an EMBL/GenBank/DDBJ whole genome shotgun (WGS) entry which is preliminary data.</text>
</comment>
<dbReference type="RefSeq" id="WP_184816830.1">
    <property type="nucleotide sequence ID" value="NZ_JACHJQ010000018.1"/>
</dbReference>
<dbReference type="Proteomes" id="UP000520767">
    <property type="component" value="Unassembled WGS sequence"/>
</dbReference>
<sequence>MSAEIPAVAAEVARGTFAVEPDPIALRDVERAWSRPADSSKRIVFTQL</sequence>
<protein>
    <recommendedName>
        <fullName evidence="3">Zinc-binding alcohol dehydrogenase family protein</fullName>
    </recommendedName>
</protein>
<evidence type="ECO:0000313" key="2">
    <source>
        <dbReference type="Proteomes" id="UP000520767"/>
    </source>
</evidence>
<proteinExistence type="predicted"/>